<evidence type="ECO:0000256" key="8">
    <source>
        <dbReference type="ARBA" id="ARBA00023136"/>
    </source>
</evidence>
<evidence type="ECO:0000256" key="9">
    <source>
        <dbReference type="ARBA" id="ARBA00025772"/>
    </source>
</evidence>
<evidence type="ECO:0000256" key="3">
    <source>
        <dbReference type="ARBA" id="ARBA00022475"/>
    </source>
</evidence>
<gene>
    <name evidence="14" type="ORF">ISF6_2726</name>
</gene>
<evidence type="ECO:0000256" key="1">
    <source>
        <dbReference type="ARBA" id="ARBA00004377"/>
    </source>
</evidence>
<keyword evidence="6 12" id="KW-0812">Transmembrane</keyword>
<sequence>MAAMPAAPATPRLAHPPAARRPVRGAGAARRAAGLSLAELCMVLAVLAAVLAVAVPGLEGLIERRRLHGGAALLAADLHWVRSEARARGEALRFSVLAGPDGQCTLVHTGTREACRCPEAGRLPGCDGGAVALVARHWPARDRIRVEANVGSMLYDPVQGTTSPAGRLQVLDSRGQGITHVVNLSGRLRSCSPQAAVPGYRSC</sequence>
<evidence type="ECO:0000256" key="11">
    <source>
        <dbReference type="SAM" id="MobiDB-lite"/>
    </source>
</evidence>
<proteinExistence type="inferred from homology"/>
<dbReference type="SUPFAM" id="SSF54523">
    <property type="entry name" value="Pili subunits"/>
    <property type="match status" value="1"/>
</dbReference>
<comment type="subcellular location">
    <subcellularLocation>
        <location evidence="1">Cell inner membrane</location>
        <topology evidence="1">Single-pass membrane protein</topology>
    </subcellularLocation>
</comment>
<evidence type="ECO:0000256" key="7">
    <source>
        <dbReference type="ARBA" id="ARBA00022989"/>
    </source>
</evidence>
<keyword evidence="7 12" id="KW-1133">Transmembrane helix</keyword>
<keyword evidence="15" id="KW-1185">Reference proteome</keyword>
<evidence type="ECO:0000256" key="2">
    <source>
        <dbReference type="ARBA" id="ARBA00021549"/>
    </source>
</evidence>
<keyword evidence="8 12" id="KW-0472">Membrane</keyword>
<reference evidence="15" key="1">
    <citation type="submission" date="2015-07" db="EMBL/GenBank/DDBJ databases">
        <title>Discovery of a poly(ethylene terephthalate assimilation.</title>
        <authorList>
            <person name="Yoshida S."/>
            <person name="Hiraga K."/>
            <person name="Takehana T."/>
            <person name="Taniguchi I."/>
            <person name="Yamaji H."/>
            <person name="Maeda Y."/>
            <person name="Toyohara K."/>
            <person name="Miyamoto K."/>
            <person name="Kimura Y."/>
            <person name="Oda K."/>
        </authorList>
    </citation>
    <scope>NUCLEOTIDE SEQUENCE [LARGE SCALE GENOMIC DNA]</scope>
    <source>
        <strain evidence="15">NBRC 110686 / TISTR 2288 / 201-F6</strain>
    </source>
</reference>
<comment type="similarity">
    <text evidence="9">Belongs to the GSP H family.</text>
</comment>
<evidence type="ECO:0000256" key="12">
    <source>
        <dbReference type="SAM" id="Phobius"/>
    </source>
</evidence>
<evidence type="ECO:0000313" key="15">
    <source>
        <dbReference type="Proteomes" id="UP000037660"/>
    </source>
</evidence>
<keyword evidence="5" id="KW-0997">Cell inner membrane</keyword>
<evidence type="ECO:0000313" key="14">
    <source>
        <dbReference type="EMBL" id="GAP36886.1"/>
    </source>
</evidence>
<feature type="domain" description="General secretion pathway GspH" evidence="13">
    <location>
        <begin position="71"/>
        <end position="186"/>
    </location>
</feature>
<evidence type="ECO:0000256" key="5">
    <source>
        <dbReference type="ARBA" id="ARBA00022519"/>
    </source>
</evidence>
<evidence type="ECO:0000256" key="4">
    <source>
        <dbReference type="ARBA" id="ARBA00022481"/>
    </source>
</evidence>
<feature type="compositionally biased region" description="Low complexity" evidence="11">
    <location>
        <begin position="1"/>
        <end position="17"/>
    </location>
</feature>
<dbReference type="Proteomes" id="UP000037660">
    <property type="component" value="Unassembled WGS sequence"/>
</dbReference>
<dbReference type="Pfam" id="PF12019">
    <property type="entry name" value="GspH"/>
    <property type="match status" value="1"/>
</dbReference>
<dbReference type="InterPro" id="IPR022346">
    <property type="entry name" value="T2SS_GspH"/>
</dbReference>
<reference evidence="14 15" key="2">
    <citation type="journal article" date="2016" name="Science">
        <title>A bacterium that degrades and assimilates poly(ethylene terephthalate).</title>
        <authorList>
            <person name="Yoshida S."/>
            <person name="Hiraga K."/>
            <person name="Takehana T."/>
            <person name="Taniguchi I."/>
            <person name="Yamaji H."/>
            <person name="Maeda Y."/>
            <person name="Toyohara K."/>
            <person name="Miyamoto K."/>
            <person name="Kimura Y."/>
            <person name="Oda K."/>
        </authorList>
    </citation>
    <scope>NUCLEOTIDE SEQUENCE [LARGE SCALE GENOMIC DNA]</scope>
    <source>
        <strain evidence="15">NBRC 110686 / TISTR 2288 / 201-F6</strain>
    </source>
</reference>
<keyword evidence="4" id="KW-0488">Methylation</keyword>
<dbReference type="EMBL" id="BBYR01000039">
    <property type="protein sequence ID" value="GAP36886.1"/>
    <property type="molecule type" value="Genomic_DNA"/>
</dbReference>
<dbReference type="GO" id="GO:0015627">
    <property type="term" value="C:type II protein secretion system complex"/>
    <property type="evidence" value="ECO:0007669"/>
    <property type="project" value="InterPro"/>
</dbReference>
<feature type="transmembrane region" description="Helical" evidence="12">
    <location>
        <begin position="37"/>
        <end position="58"/>
    </location>
</feature>
<protein>
    <recommendedName>
        <fullName evidence="2">Type II secretion system protein H</fullName>
    </recommendedName>
    <alternativeName>
        <fullName evidence="10">General secretion pathway protein H</fullName>
    </alternativeName>
</protein>
<dbReference type="STRING" id="1547922.ISF6_2726"/>
<dbReference type="GO" id="GO:0005886">
    <property type="term" value="C:plasma membrane"/>
    <property type="evidence" value="ECO:0007669"/>
    <property type="project" value="UniProtKB-SubCell"/>
</dbReference>
<comment type="caution">
    <text evidence="14">The sequence shown here is derived from an EMBL/GenBank/DDBJ whole genome shotgun (WGS) entry which is preliminary data.</text>
</comment>
<accession>A0A0K8P2N3</accession>
<evidence type="ECO:0000256" key="6">
    <source>
        <dbReference type="ARBA" id="ARBA00022692"/>
    </source>
</evidence>
<dbReference type="InterPro" id="IPR045584">
    <property type="entry name" value="Pilin-like"/>
</dbReference>
<organism evidence="14 15">
    <name type="scientific">Piscinibacter sakaiensis</name>
    <name type="common">Ideonella sakaiensis</name>
    <dbReference type="NCBI Taxonomy" id="1547922"/>
    <lineage>
        <taxon>Bacteria</taxon>
        <taxon>Pseudomonadati</taxon>
        <taxon>Pseudomonadota</taxon>
        <taxon>Betaproteobacteria</taxon>
        <taxon>Burkholderiales</taxon>
        <taxon>Sphaerotilaceae</taxon>
        <taxon>Piscinibacter</taxon>
    </lineage>
</organism>
<keyword evidence="3" id="KW-1003">Cell membrane</keyword>
<name>A0A0K8P2N3_PISS1</name>
<evidence type="ECO:0000259" key="13">
    <source>
        <dbReference type="Pfam" id="PF12019"/>
    </source>
</evidence>
<evidence type="ECO:0000256" key="10">
    <source>
        <dbReference type="ARBA" id="ARBA00030775"/>
    </source>
</evidence>
<feature type="region of interest" description="Disordered" evidence="11">
    <location>
        <begin position="1"/>
        <end position="22"/>
    </location>
</feature>
<dbReference type="GO" id="GO:0015628">
    <property type="term" value="P:protein secretion by the type II secretion system"/>
    <property type="evidence" value="ECO:0007669"/>
    <property type="project" value="InterPro"/>
</dbReference>
<dbReference type="AlphaFoldDB" id="A0A0K8P2N3"/>